<dbReference type="EMBL" id="BARS01005429">
    <property type="protein sequence ID" value="GAF73285.1"/>
    <property type="molecule type" value="Genomic_DNA"/>
</dbReference>
<protein>
    <submittedName>
        <fullName evidence="1">Uncharacterized protein</fullName>
    </submittedName>
</protein>
<dbReference type="Gene3D" id="3.40.50.10610">
    <property type="entry name" value="ABC-type transport auxiliary lipoprotein component"/>
    <property type="match status" value="1"/>
</dbReference>
<dbReference type="AlphaFoldDB" id="X0TB32"/>
<dbReference type="GO" id="GO:0030288">
    <property type="term" value="C:outer membrane-bounded periplasmic space"/>
    <property type="evidence" value="ECO:0007669"/>
    <property type="project" value="InterPro"/>
</dbReference>
<dbReference type="Pfam" id="PF03783">
    <property type="entry name" value="CsgG"/>
    <property type="match status" value="1"/>
</dbReference>
<gene>
    <name evidence="1" type="ORF">S01H1_10648</name>
</gene>
<sequence>FVPSAVEMSLKLSQQLSVGLSGTNKFAVLDREYIAEFAQNRNILISDDSPIEEKARLGQVLGADYMIVGTISNAGLQIKQKTSRAIGRPIREYEVDYVFDYRLIVAPTRQVKLADTVNIALEEDQVRVLVKKWEPEDLDYREMVDNLTIKVANQVVGNIIDRLYPIRIASKDIEGQVIVNQGGKRISIGSVLEVLIQGKEIIDFDTKESLGRTENLIATIKIEKVTPTISYARIVKGDFDKISEGLICRLKTVEFKRPEGAKSSIKRTPQGGVKLPFD</sequence>
<organism evidence="1">
    <name type="scientific">marine sediment metagenome</name>
    <dbReference type="NCBI Taxonomy" id="412755"/>
    <lineage>
        <taxon>unclassified sequences</taxon>
        <taxon>metagenomes</taxon>
        <taxon>ecological metagenomes</taxon>
    </lineage>
</organism>
<proteinExistence type="predicted"/>
<evidence type="ECO:0000313" key="1">
    <source>
        <dbReference type="EMBL" id="GAF73285.1"/>
    </source>
</evidence>
<feature type="non-terminal residue" evidence="1">
    <location>
        <position position="1"/>
    </location>
</feature>
<name>X0TB32_9ZZZZ</name>
<accession>X0TB32</accession>
<comment type="caution">
    <text evidence="1">The sequence shown here is derived from an EMBL/GenBank/DDBJ whole genome shotgun (WGS) entry which is preliminary data.</text>
</comment>
<reference evidence="1" key="1">
    <citation type="journal article" date="2014" name="Front. Microbiol.">
        <title>High frequency of phylogenetically diverse reductive dehalogenase-homologous genes in deep subseafloor sedimentary metagenomes.</title>
        <authorList>
            <person name="Kawai M."/>
            <person name="Futagami T."/>
            <person name="Toyoda A."/>
            <person name="Takaki Y."/>
            <person name="Nishi S."/>
            <person name="Hori S."/>
            <person name="Arai W."/>
            <person name="Tsubouchi T."/>
            <person name="Morono Y."/>
            <person name="Uchiyama I."/>
            <person name="Ito T."/>
            <person name="Fujiyama A."/>
            <person name="Inagaki F."/>
            <person name="Takami H."/>
        </authorList>
    </citation>
    <scope>NUCLEOTIDE SEQUENCE</scope>
    <source>
        <strain evidence="1">Expedition CK06-06</strain>
    </source>
</reference>
<dbReference type="InterPro" id="IPR005534">
    <property type="entry name" value="Curli_assmbl/transp-comp_CsgG"/>
</dbReference>